<dbReference type="AlphaFoldDB" id="A0A939IVT9"/>
<dbReference type="Proteomes" id="UP000664332">
    <property type="component" value="Unassembled WGS sequence"/>
</dbReference>
<name>A0A939IVT9_9CORY</name>
<evidence type="ECO:0000313" key="3">
    <source>
        <dbReference type="Proteomes" id="UP000664332"/>
    </source>
</evidence>
<feature type="region of interest" description="Disordered" evidence="1">
    <location>
        <begin position="139"/>
        <end position="163"/>
    </location>
</feature>
<keyword evidence="3" id="KW-1185">Reference proteome</keyword>
<evidence type="ECO:0000313" key="2">
    <source>
        <dbReference type="EMBL" id="MBN9644586.1"/>
    </source>
</evidence>
<dbReference type="InterPro" id="IPR019660">
    <property type="entry name" value="Put_sensory_transdc_reg_YbjN"/>
</dbReference>
<reference evidence="2" key="1">
    <citation type="submission" date="2021-03" db="EMBL/GenBank/DDBJ databases">
        <authorList>
            <person name="Sun Q."/>
        </authorList>
    </citation>
    <scope>NUCLEOTIDE SEQUENCE</scope>
    <source>
        <strain evidence="2">CCM 8862</strain>
    </source>
</reference>
<sequence length="304" mass="31812">MTTIPAVTLDRCHTVLDTLGIAAAHQGGDLLVWDDDTVSRSVTVNAAAGFVEVTAIVWVSIDTDDDIPGLLEIVNTINSESVVAGVELAAESSAVVTHVSTVAPDGLSHDQLRDFITTAIDEVNAAVERLQRDCAGRVLPRPVEESEAPATPQPGGAGTEGKISPLTADRVRQWLEQSGWAYSRHRDSDRFEAEVDGVVIGIDCVSAPRMISVQSPMRIEFAAAEKTAALLVANGLNGIPLTTAFATEPEDDDGGIGVIAYSPIVSVGGGYTDGQFALALSAACKACFTAHQVLAQQHIDGVEA</sequence>
<accession>A0A939IVT9</accession>
<evidence type="ECO:0000256" key="1">
    <source>
        <dbReference type="SAM" id="MobiDB-lite"/>
    </source>
</evidence>
<proteinExistence type="predicted"/>
<dbReference type="Pfam" id="PF10722">
    <property type="entry name" value="YbjN"/>
    <property type="match status" value="1"/>
</dbReference>
<dbReference type="EMBL" id="JAFLEQ010000015">
    <property type="protein sequence ID" value="MBN9644586.1"/>
    <property type="molecule type" value="Genomic_DNA"/>
</dbReference>
<organism evidence="2 3">
    <name type="scientific">Corynebacterium mendelii</name>
    <dbReference type="NCBI Taxonomy" id="2765362"/>
    <lineage>
        <taxon>Bacteria</taxon>
        <taxon>Bacillati</taxon>
        <taxon>Actinomycetota</taxon>
        <taxon>Actinomycetes</taxon>
        <taxon>Mycobacteriales</taxon>
        <taxon>Corynebacteriaceae</taxon>
        <taxon>Corynebacterium</taxon>
    </lineage>
</organism>
<protein>
    <submittedName>
        <fullName evidence="2">YbjN domain-containing protein</fullName>
    </submittedName>
</protein>
<gene>
    <name evidence="2" type="ORF">JZY06_08180</name>
</gene>
<comment type="caution">
    <text evidence="2">The sequence shown here is derived from an EMBL/GenBank/DDBJ whole genome shotgun (WGS) entry which is preliminary data.</text>
</comment>